<dbReference type="SUPFAM" id="SSF53335">
    <property type="entry name" value="S-adenosyl-L-methionine-dependent methyltransferases"/>
    <property type="match status" value="1"/>
</dbReference>
<dbReference type="Proteomes" id="UP001276150">
    <property type="component" value="Unassembled WGS sequence"/>
</dbReference>
<dbReference type="EMBL" id="JAPMIV010000029">
    <property type="protein sequence ID" value="MDV6375554.1"/>
    <property type="molecule type" value="Genomic_DNA"/>
</dbReference>
<sequence length="260" mass="28037">MSISNPDRFLGRADVYASARPTYPEALGKWLALQGLLSGRVADVGAGTGLFTRLLLAHGAGPDFAVDAVEPNPEMRAQLETALAQKVTAGHLSVHDGTSEATALEPGSASLIAAAQAAHWFAPTPTVQEFRRILAPGGRVLLVWNDWRGVDTPFNAAYREVVTQFSREDGELISRVPENELPALMPGGFTLQTFDNPLPFTRERLHALAGSVSYLPAPHHPQFAEVGQQLNSAFEAYAEEGHVTLTYRTHAYLGELGQKA</sequence>
<evidence type="ECO:0000256" key="3">
    <source>
        <dbReference type="ARBA" id="ARBA00022679"/>
    </source>
</evidence>
<proteinExistence type="inferred from homology"/>
<dbReference type="Pfam" id="PF08241">
    <property type="entry name" value="Methyltransf_11"/>
    <property type="match status" value="1"/>
</dbReference>
<reference evidence="5 6" key="1">
    <citation type="submission" date="2022-11" db="EMBL/GenBank/DDBJ databases">
        <title>Deinococcus ZS9-10, Low Temperature and Draught-tolerating, UV-resistant Bacteria from Continental Antarctica.</title>
        <authorList>
            <person name="Cheng L."/>
        </authorList>
    </citation>
    <scope>NUCLEOTIDE SEQUENCE [LARGE SCALE GENOMIC DNA]</scope>
    <source>
        <strain evidence="5 6">ZS9-10</strain>
    </source>
</reference>
<evidence type="ECO:0000313" key="6">
    <source>
        <dbReference type="Proteomes" id="UP001276150"/>
    </source>
</evidence>
<evidence type="ECO:0000256" key="1">
    <source>
        <dbReference type="ARBA" id="ARBA00008361"/>
    </source>
</evidence>
<dbReference type="GO" id="GO:0032259">
    <property type="term" value="P:methylation"/>
    <property type="evidence" value="ECO:0007669"/>
    <property type="project" value="UniProtKB-KW"/>
</dbReference>
<keyword evidence="3" id="KW-0808">Transferase</keyword>
<dbReference type="PANTHER" id="PTHR44942">
    <property type="entry name" value="METHYLTRANSF_11 DOMAIN-CONTAINING PROTEIN"/>
    <property type="match status" value="1"/>
</dbReference>
<name>A0ABU4DTY9_9DEIO</name>
<feature type="domain" description="Methyltransferase type 11" evidence="4">
    <location>
        <begin position="43"/>
        <end position="141"/>
    </location>
</feature>
<dbReference type="InterPro" id="IPR051052">
    <property type="entry name" value="Diverse_substrate_MTase"/>
</dbReference>
<keyword evidence="2 5" id="KW-0489">Methyltransferase</keyword>
<dbReference type="CDD" id="cd02440">
    <property type="entry name" value="AdoMet_MTases"/>
    <property type="match status" value="1"/>
</dbReference>
<organism evidence="5 6">
    <name type="scientific">Deinococcus arenicola</name>
    <dbReference type="NCBI Taxonomy" id="2994950"/>
    <lineage>
        <taxon>Bacteria</taxon>
        <taxon>Thermotogati</taxon>
        <taxon>Deinococcota</taxon>
        <taxon>Deinococci</taxon>
        <taxon>Deinococcales</taxon>
        <taxon>Deinococcaceae</taxon>
        <taxon>Deinococcus</taxon>
    </lineage>
</organism>
<evidence type="ECO:0000313" key="5">
    <source>
        <dbReference type="EMBL" id="MDV6375554.1"/>
    </source>
</evidence>
<evidence type="ECO:0000259" key="4">
    <source>
        <dbReference type="Pfam" id="PF08241"/>
    </source>
</evidence>
<protein>
    <submittedName>
        <fullName evidence="5">Class I SAM-dependent methyltransferase</fullName>
    </submittedName>
</protein>
<gene>
    <name evidence="5" type="ORF">ORD21_13220</name>
</gene>
<dbReference type="InterPro" id="IPR029063">
    <property type="entry name" value="SAM-dependent_MTases_sf"/>
</dbReference>
<dbReference type="RefSeq" id="WP_317640897.1">
    <property type="nucleotide sequence ID" value="NZ_JAPMIV010000029.1"/>
</dbReference>
<dbReference type="Gene3D" id="3.40.50.150">
    <property type="entry name" value="Vaccinia Virus protein VP39"/>
    <property type="match status" value="1"/>
</dbReference>
<evidence type="ECO:0000256" key="2">
    <source>
        <dbReference type="ARBA" id="ARBA00022603"/>
    </source>
</evidence>
<dbReference type="InterPro" id="IPR013216">
    <property type="entry name" value="Methyltransf_11"/>
</dbReference>
<accession>A0ABU4DTY9</accession>
<keyword evidence="6" id="KW-1185">Reference proteome</keyword>
<dbReference type="GO" id="GO:0008168">
    <property type="term" value="F:methyltransferase activity"/>
    <property type="evidence" value="ECO:0007669"/>
    <property type="project" value="UniProtKB-KW"/>
</dbReference>
<dbReference type="PANTHER" id="PTHR44942:SF4">
    <property type="entry name" value="METHYLTRANSFERASE TYPE 11 DOMAIN-CONTAINING PROTEIN"/>
    <property type="match status" value="1"/>
</dbReference>
<comment type="similarity">
    <text evidence="1">Belongs to the methyltransferase superfamily.</text>
</comment>
<comment type="caution">
    <text evidence="5">The sequence shown here is derived from an EMBL/GenBank/DDBJ whole genome shotgun (WGS) entry which is preliminary data.</text>
</comment>